<dbReference type="KEGG" id="mgg:MPLG2_0789"/>
<organism evidence="2 3">
    <name type="scientific">Micropruina glycogenica</name>
    <dbReference type="NCBI Taxonomy" id="75385"/>
    <lineage>
        <taxon>Bacteria</taxon>
        <taxon>Bacillati</taxon>
        <taxon>Actinomycetota</taxon>
        <taxon>Actinomycetes</taxon>
        <taxon>Propionibacteriales</taxon>
        <taxon>Nocardioidaceae</taxon>
        <taxon>Micropruina</taxon>
    </lineage>
</organism>
<evidence type="ECO:0000313" key="2">
    <source>
        <dbReference type="EMBL" id="SPD85825.1"/>
    </source>
</evidence>
<reference evidence="2 3" key="1">
    <citation type="submission" date="2018-02" db="EMBL/GenBank/DDBJ databases">
        <authorList>
            <person name="Cohen D.B."/>
            <person name="Kent A.D."/>
        </authorList>
    </citation>
    <scope>NUCLEOTIDE SEQUENCE [LARGE SCALE GENOMIC DNA]</scope>
    <source>
        <strain evidence="2">1</strain>
    </source>
</reference>
<proteinExistence type="predicted"/>
<keyword evidence="1" id="KW-0812">Transmembrane</keyword>
<accession>A0A2N9JED1</accession>
<feature type="transmembrane region" description="Helical" evidence="1">
    <location>
        <begin position="53"/>
        <end position="71"/>
    </location>
</feature>
<gene>
    <name evidence="2" type="ORF">MPLG2_0789</name>
</gene>
<feature type="transmembrane region" description="Helical" evidence="1">
    <location>
        <begin position="15"/>
        <end position="33"/>
    </location>
</feature>
<feature type="transmembrane region" description="Helical" evidence="1">
    <location>
        <begin position="78"/>
        <end position="98"/>
    </location>
</feature>
<evidence type="ECO:0000256" key="1">
    <source>
        <dbReference type="SAM" id="Phobius"/>
    </source>
</evidence>
<sequence length="100" mass="10410">MSDSPTSSVRPRTRLLAGIGAVIAILVAGLFIFVGDGTHPAADAGFVRRHGHAVVWVLLAGCLTAIALGRGPRRLPAWLGYAALAVYAVFLATVFFGLPL</sequence>
<keyword evidence="3" id="KW-1185">Reference proteome</keyword>
<dbReference type="RefSeq" id="WP_158680840.1">
    <property type="nucleotide sequence ID" value="NZ_BAAAGO010000041.1"/>
</dbReference>
<dbReference type="EMBL" id="LT985188">
    <property type="protein sequence ID" value="SPD85825.1"/>
    <property type="molecule type" value="Genomic_DNA"/>
</dbReference>
<protein>
    <submittedName>
        <fullName evidence="2">Uncharacterized protein</fullName>
    </submittedName>
</protein>
<dbReference type="Proteomes" id="UP000238164">
    <property type="component" value="Chromosome 1"/>
</dbReference>
<evidence type="ECO:0000313" key="3">
    <source>
        <dbReference type="Proteomes" id="UP000238164"/>
    </source>
</evidence>
<name>A0A2N9JED1_9ACTN</name>
<keyword evidence="1" id="KW-0472">Membrane</keyword>
<dbReference type="AlphaFoldDB" id="A0A2N9JED1"/>
<keyword evidence="1" id="KW-1133">Transmembrane helix</keyword>